<feature type="compositionally biased region" description="Polar residues" evidence="7">
    <location>
        <begin position="1487"/>
        <end position="1504"/>
    </location>
</feature>
<dbReference type="OrthoDB" id="10066605at2759"/>
<feature type="compositionally biased region" description="Polar residues" evidence="7">
    <location>
        <begin position="1765"/>
        <end position="1778"/>
    </location>
</feature>
<dbReference type="EMBL" id="GBXI01005795">
    <property type="protein sequence ID" value="JAD08497.1"/>
    <property type="molecule type" value="Transcribed_RNA"/>
</dbReference>
<feature type="compositionally biased region" description="Basic residues" evidence="7">
    <location>
        <begin position="447"/>
        <end position="457"/>
    </location>
</feature>
<keyword evidence="4" id="KW-0732">Signal</keyword>
<dbReference type="PANTHER" id="PTHR35578:SF6">
    <property type="entry name" value="PROLINE-RICH TRANSMEMBRANE PROTEIN 4"/>
    <property type="match status" value="1"/>
</dbReference>
<evidence type="ECO:0000313" key="10">
    <source>
        <dbReference type="EMBL" id="JAD06384.1"/>
    </source>
</evidence>
<evidence type="ECO:0000256" key="1">
    <source>
        <dbReference type="ARBA" id="ARBA00004141"/>
    </source>
</evidence>
<comment type="subcellular location">
    <subcellularLocation>
        <location evidence="1">Membrane</location>
        <topology evidence="1">Multi-pass membrane protein</topology>
    </subcellularLocation>
</comment>
<feature type="transmembrane region" description="Helical" evidence="8">
    <location>
        <begin position="862"/>
        <end position="883"/>
    </location>
</feature>
<feature type="compositionally biased region" description="Polar residues" evidence="7">
    <location>
        <begin position="625"/>
        <end position="653"/>
    </location>
</feature>
<sequence length="1840" mass="200025">MTRITILSSNGNVFAAPCEHTINLGINRKTTAVSRISIVGTTERSSGRREIEGSYARYNKNKREAYKCCNFCCDNSRLQADTSLPITRLKLPEVGSQLIPRTWQESIQPQIATNNLNVTQNPRYSLQHTEAEIYSRNVEQSQNYDSEIIKSSSIFVDFPNYKFMNEFTAVYSKTIITNCRYDYDCCSNMLHALDDSVNANQHTCANEVSSGGFHQICCVSPASGKNKCSSYKTSEMKSKNSRKTRTSVAGTNGIFNTQMYVNTIHYILLILLSLSQVRWTHALLLVESKYLRPADDDFVADGVNNKHYINTSIPSESSNRIATKPGMVVGGVISGGSPSISSGYMDKMKMNNLERSVAAVLKKVAYGTTSTTKRSIPDTSYVPSLTTIATPLLTTLRYAEKTSQQQQINHHHRNYELDLERDHALPTSAPNADILKSNSNPTYPNPNRHHNHERERHRHVINSTPLPSIPNILKKNNGQIPTIPMYPGDIPSYSPPARSFFTPRLPAEFQNPFADKPTLRGTNNEGIAPNTGTYINRRPIPPPSLMPGHERIPFRPPDLAASTGNNSPDVSVALAPTGNNSASNIPLGVSADIDRKKALNTPSRTNVAYGNANVDNTNVGGSIQTMTSDTSKNFYDSTKSQELPLQNNNGPKQHSTRQEVLPSIRRILSGSNGKGDIPEVLLKQATSRPITNYNQPPSSPVVLLDGTNVAQQIDSVEDSGMWSSSNINKSKNSPALSSGTEIYDATKTDSSEHIYTAKTNTFNEHSYGGTNGSGNGSRNGSTSTPSTAAAIGGQLGVNSAAAAAAATSTTSTILSATVGNNPTLSATVGSGNTASDKGSSATSSSTAAAASSHSTWTVAWNIHVYFSVVLFTILAVYSLYKVLTYNKLTHLFSQSYFMCINLILIVICSARIFYLCYDAYNIHATFNLFISELLLNLPATLLTISFSVLILYLFLKALNHKNNRYSALIRPLTVVVGCGVHVLLCITLHYVESYTLQNQQQQHLLYQQQQQQLLYRRQQQQQLLHQHHHQQQQQQYIAAATTNFLVSATGFNTHSALFLQSAAAAPTTNVIGSTPPPRVLSLICQIIYIFVCLFLGVLYLYLYRILKRILRSKSQNYIHGYQNLSYAIHITIATALLFVLLAALQIFGAISISTTRPLIQQLTAEIDWLQWGYQFSLRLIEISIITLLSWVAGLKTSGGNNGVGVGANAAANGDARYGVAGGNGGGNVVFGSGTGNPNREKHAHHHFHHNHSNVAGFFLPCTSSSSQEQIDTDYPAVCNANTNLHTYTMRTGKLIYDDSFALNSLSANGQSQLNGVGSSATPTGNRNTSEFQLQTQPTYQRPYDSGSINSAMANHNTSEYGTQSTLAGGGVGACGRYSHEVPQYTDYLTDATTDHYENPNFDLRGSVSGSGFGVSSANPGGVPKFTKTSTTSTTASSSGGSGSSAASQQQMLLLQSDSCYSEPLQEPHTAGYDFNNFERPHMGTVGTGPSSDCWSESHAGQQLSRVVDNHKSKREKKMHKTLDRNAYENPERRSSNSTHSCASSRYGGYNSFDRGLYGVRKSGTLNNIVGNGNGGAHMPGIGVMHGRNSSSSSAASSNISAQRISGAQTIALSTDRHLQQQQRGGRGNIPGVARERERNQEREHEHLFSRSSLDRSSTLPQHPHQNSEDDMMLPGSNVERTNLIDNEDGSCIINSNSTTSFCGGHNQMNDTNVGNSKANNPALAKTNTKNTTHSNSFMLPTSYHNHQQKLPSAINTAKQQKRQETTVSTANTYISPTESVAANSGTSNASGTSSTASESASNRSKNSDMLVAEHGFVRFRAIDDMNNAQGVGIHNASVRN</sequence>
<evidence type="ECO:0000256" key="3">
    <source>
        <dbReference type="ARBA" id="ARBA00022692"/>
    </source>
</evidence>
<feature type="region of interest" description="Disordered" evidence="7">
    <location>
        <begin position="427"/>
        <end position="457"/>
    </location>
</feature>
<feature type="region of interest" description="Disordered" evidence="7">
    <location>
        <begin position="625"/>
        <end position="659"/>
    </location>
</feature>
<dbReference type="Pfam" id="PF25987">
    <property type="entry name" value="PRRT3"/>
    <property type="match status" value="2"/>
</dbReference>
<evidence type="ECO:0000256" key="4">
    <source>
        <dbReference type="ARBA" id="ARBA00022729"/>
    </source>
</evidence>
<dbReference type="InterPro" id="IPR059081">
    <property type="entry name" value="PRRT3-4"/>
</dbReference>
<feature type="compositionally biased region" description="Basic and acidic residues" evidence="7">
    <location>
        <begin position="1633"/>
        <end position="1648"/>
    </location>
</feature>
<keyword evidence="5 8" id="KW-1133">Transmembrane helix</keyword>
<evidence type="ECO:0000256" key="5">
    <source>
        <dbReference type="ARBA" id="ARBA00022989"/>
    </source>
</evidence>
<feature type="compositionally biased region" description="Low complexity" evidence="7">
    <location>
        <begin position="1779"/>
        <end position="1804"/>
    </location>
</feature>
<keyword evidence="3 8" id="KW-0812">Transmembrane</keyword>
<reference evidence="10" key="1">
    <citation type="submission" date="2014-11" db="EMBL/GenBank/DDBJ databases">
        <authorList>
            <person name="Geib S."/>
        </authorList>
    </citation>
    <scope>NUCLEOTIDE SEQUENCE</scope>
</reference>
<feature type="compositionally biased region" description="Low complexity" evidence="7">
    <location>
        <begin position="1428"/>
        <end position="1447"/>
    </location>
</feature>
<evidence type="ECO:0000256" key="8">
    <source>
        <dbReference type="SAM" id="Phobius"/>
    </source>
</evidence>
<feature type="transmembrane region" description="Helical" evidence="8">
    <location>
        <begin position="967"/>
        <end position="991"/>
    </location>
</feature>
<feature type="transmembrane region" description="Helical" evidence="8">
    <location>
        <begin position="934"/>
        <end position="955"/>
    </location>
</feature>
<feature type="transmembrane region" description="Helical" evidence="8">
    <location>
        <begin position="1124"/>
        <end position="1147"/>
    </location>
</feature>
<dbReference type="EMBL" id="GBXI01007908">
    <property type="protein sequence ID" value="JAD06384.1"/>
    <property type="molecule type" value="Transcribed_RNA"/>
</dbReference>
<evidence type="ECO:0000256" key="7">
    <source>
        <dbReference type="SAM" id="MobiDB-lite"/>
    </source>
</evidence>
<keyword evidence="6 8" id="KW-0472">Membrane</keyword>
<feature type="region of interest" description="Disordered" evidence="7">
    <location>
        <begin position="1614"/>
        <end position="1674"/>
    </location>
</feature>
<organism evidence="10">
    <name type="scientific">Zeugodacus cucurbitae</name>
    <name type="common">Melon fruit fly</name>
    <name type="synonym">Bactrocera cucurbitae</name>
    <dbReference type="NCBI Taxonomy" id="28588"/>
    <lineage>
        <taxon>Eukaryota</taxon>
        <taxon>Metazoa</taxon>
        <taxon>Ecdysozoa</taxon>
        <taxon>Arthropoda</taxon>
        <taxon>Hexapoda</taxon>
        <taxon>Insecta</taxon>
        <taxon>Pterygota</taxon>
        <taxon>Neoptera</taxon>
        <taxon>Endopterygota</taxon>
        <taxon>Diptera</taxon>
        <taxon>Brachycera</taxon>
        <taxon>Muscomorpha</taxon>
        <taxon>Tephritoidea</taxon>
        <taxon>Tephritidae</taxon>
        <taxon>Zeugodacus</taxon>
        <taxon>Zeugodacus</taxon>
    </lineage>
</organism>
<feature type="domain" description="Proline-rich transmembrane protein 3/4" evidence="9">
    <location>
        <begin position="841"/>
        <end position="969"/>
    </location>
</feature>
<feature type="region of interest" description="Disordered" evidence="7">
    <location>
        <begin position="1313"/>
        <end position="1340"/>
    </location>
</feature>
<evidence type="ECO:0000256" key="6">
    <source>
        <dbReference type="ARBA" id="ARBA00023136"/>
    </source>
</evidence>
<evidence type="ECO:0000256" key="2">
    <source>
        <dbReference type="ARBA" id="ARBA00022553"/>
    </source>
</evidence>
<feature type="compositionally biased region" description="Polar residues" evidence="7">
    <location>
        <begin position="1649"/>
        <end position="1664"/>
    </location>
</feature>
<proteinExistence type="predicted"/>
<feature type="domain" description="Proline-rich transmembrane protein 3/4" evidence="9">
    <location>
        <begin position="1078"/>
        <end position="1194"/>
    </location>
</feature>
<dbReference type="PANTHER" id="PTHR35578">
    <property type="entry name" value="PROLINE-RICH TRANSMEMBRANE PROTEIN 4-RELATED"/>
    <property type="match status" value="1"/>
</dbReference>
<reference evidence="10" key="2">
    <citation type="journal article" date="2015" name="Gigascience">
        <title>Reconstructing a comprehensive transcriptome assembly of a white-pupal translocated strain of the pest fruit fly Bactrocera cucurbitae.</title>
        <authorList>
            <person name="Sim S.B."/>
            <person name="Calla B."/>
            <person name="Hall B."/>
            <person name="DeRego T."/>
            <person name="Geib S.M."/>
        </authorList>
    </citation>
    <scope>NUCLEOTIDE SEQUENCE</scope>
</reference>
<feature type="transmembrane region" description="Helical" evidence="8">
    <location>
        <begin position="1079"/>
        <end position="1103"/>
    </location>
</feature>
<feature type="region of interest" description="Disordered" evidence="7">
    <location>
        <begin position="1761"/>
        <end position="1807"/>
    </location>
</feature>
<feature type="region of interest" description="Disordered" evidence="7">
    <location>
        <begin position="513"/>
        <end position="538"/>
    </location>
</feature>
<feature type="region of interest" description="Disordered" evidence="7">
    <location>
        <begin position="762"/>
        <end position="787"/>
    </location>
</feature>
<protein>
    <recommendedName>
        <fullName evidence="9">Proline-rich transmembrane protein 3/4 domain-containing protein</fullName>
    </recommendedName>
</protein>
<dbReference type="InterPro" id="IPR052836">
    <property type="entry name" value="PRRT_domain-containing"/>
</dbReference>
<gene>
    <name evidence="10" type="ORF">g.44178</name>
    <name evidence="11" type="ORF">g.44180</name>
</gene>
<keyword evidence="2" id="KW-0597">Phosphoprotein</keyword>
<feature type="compositionally biased region" description="Polar residues" evidence="7">
    <location>
        <begin position="1313"/>
        <end position="1339"/>
    </location>
</feature>
<feature type="compositionally biased region" description="Basic and acidic residues" evidence="7">
    <location>
        <begin position="1520"/>
        <end position="1534"/>
    </location>
</feature>
<feature type="region of interest" description="Disordered" evidence="7">
    <location>
        <begin position="1482"/>
        <end position="1545"/>
    </location>
</feature>
<feature type="transmembrane region" description="Helical" evidence="8">
    <location>
        <begin position="895"/>
        <end position="914"/>
    </location>
</feature>
<accession>A0A0A1X4Z1</accession>
<feature type="region of interest" description="Disordered" evidence="7">
    <location>
        <begin position="1412"/>
        <end position="1448"/>
    </location>
</feature>
<feature type="compositionally biased region" description="Polar residues" evidence="7">
    <location>
        <begin position="520"/>
        <end position="534"/>
    </location>
</feature>
<feature type="region of interest" description="Disordered" evidence="7">
    <location>
        <begin position="1719"/>
        <end position="1740"/>
    </location>
</feature>
<evidence type="ECO:0000313" key="11">
    <source>
        <dbReference type="EMBL" id="JAD08497.1"/>
    </source>
</evidence>
<evidence type="ECO:0000259" key="9">
    <source>
        <dbReference type="Pfam" id="PF25987"/>
    </source>
</evidence>
<name>A0A0A1X4Z1_ZEUCU</name>
<feature type="compositionally biased region" description="Low complexity" evidence="7">
    <location>
        <begin position="778"/>
        <end position="787"/>
    </location>
</feature>